<protein>
    <recommendedName>
        <fullName evidence="3">Glycosyl transferase</fullName>
    </recommendedName>
</protein>
<dbReference type="EMBL" id="JPXY01000016">
    <property type="protein sequence ID" value="KGQ33305.1"/>
    <property type="molecule type" value="Genomic_DNA"/>
</dbReference>
<dbReference type="AlphaFoldDB" id="A0A0A2XRI4"/>
<proteinExistence type="predicted"/>
<dbReference type="RefSeq" id="WP_039134474.1">
    <property type="nucleotide sequence ID" value="NZ_JPXY01000016.1"/>
</dbReference>
<organism evidence="1 2">
    <name type="scientific">Gallibacterium genomosp. 2</name>
    <dbReference type="NCBI Taxonomy" id="155517"/>
    <lineage>
        <taxon>Bacteria</taxon>
        <taxon>Pseudomonadati</taxon>
        <taxon>Pseudomonadota</taxon>
        <taxon>Gammaproteobacteria</taxon>
        <taxon>Pasteurellales</taxon>
        <taxon>Pasteurellaceae</taxon>
        <taxon>Gallibacterium</taxon>
    </lineage>
</organism>
<evidence type="ECO:0000313" key="2">
    <source>
        <dbReference type="Proteomes" id="UP000030418"/>
    </source>
</evidence>
<reference evidence="1 2" key="1">
    <citation type="submission" date="2014-08" db="EMBL/GenBank/DDBJ databases">
        <title>Chaperone-usher fimbriae in a diverse selection of Gallibacterium genomes.</title>
        <authorList>
            <person name="Kudirkiene E."/>
            <person name="Bager R.J."/>
            <person name="Johnson T.J."/>
            <person name="Bojesen A.M."/>
        </authorList>
    </citation>
    <scope>NUCLEOTIDE SEQUENCE [LARGE SCALE GENOMIC DNA]</scope>
    <source>
        <strain evidence="1 2">CCM5976</strain>
    </source>
</reference>
<evidence type="ECO:0000313" key="1">
    <source>
        <dbReference type="EMBL" id="KGQ33305.1"/>
    </source>
</evidence>
<accession>A0A0A2XRI4</accession>
<dbReference type="Proteomes" id="UP000030418">
    <property type="component" value="Unassembled WGS sequence"/>
</dbReference>
<name>A0A0A2XRI4_9PAST</name>
<sequence>MYLISLLVHEKKEVILDQLLNIKKYFSSAKVIIHLSKGAPFSLMDLESYLKNKVDNYFLNPEQVDTSWGRIILAHFSNIKYAYQLNQNSYILFHSSNDMFVKPGIESYLQDKEYLFNQRRVNSIHTYWWVGRVAKNDNNLMKALRSLGVSQVIGTQIEGSMFKVETLIKIIEICNKYNVLDNKLHYPREEIVFSSFANALNIKADGLPYVFSEVHRFDRVLWKVFIKYKCIYSNLFIKNIVNTFLFKSKFYKITAKDVNYIKNNNYDFLKKYDSLSDGDEKWKIFDYKNIYAVKRVERNINNKLRKYIRGLE</sequence>
<evidence type="ECO:0008006" key="3">
    <source>
        <dbReference type="Google" id="ProtNLM"/>
    </source>
</evidence>
<keyword evidence="2" id="KW-1185">Reference proteome</keyword>
<comment type="caution">
    <text evidence="1">The sequence shown here is derived from an EMBL/GenBank/DDBJ whole genome shotgun (WGS) entry which is preliminary data.</text>
</comment>
<gene>
    <name evidence="1" type="ORF">P375_03685</name>
</gene>